<proteinExistence type="predicted"/>
<evidence type="ECO:0008006" key="3">
    <source>
        <dbReference type="Google" id="ProtNLM"/>
    </source>
</evidence>
<sequence length="60" mass="6583">MIDASRWKLKRGDRRPATWGQAETGAGTALAGEAQVMGRDPGNIKQTGLSDLLEVYRPVW</sequence>
<keyword evidence="2" id="KW-1185">Reference proteome</keyword>
<dbReference type="Proteomes" id="UP001501706">
    <property type="component" value="Unassembled WGS sequence"/>
</dbReference>
<accession>A0ABN1CI58</accession>
<reference evidence="1 2" key="1">
    <citation type="journal article" date="2019" name="Int. J. Syst. Evol. Microbiol.">
        <title>The Global Catalogue of Microorganisms (GCM) 10K type strain sequencing project: providing services to taxonomists for standard genome sequencing and annotation.</title>
        <authorList>
            <consortium name="The Broad Institute Genomics Platform"/>
            <consortium name="The Broad Institute Genome Sequencing Center for Infectious Disease"/>
            <person name="Wu L."/>
            <person name="Ma J."/>
        </authorList>
    </citation>
    <scope>NUCLEOTIDE SEQUENCE [LARGE SCALE GENOMIC DNA]</scope>
    <source>
        <strain evidence="1 2">JCM 14330</strain>
    </source>
</reference>
<evidence type="ECO:0000313" key="1">
    <source>
        <dbReference type="EMBL" id="GAA0518702.1"/>
    </source>
</evidence>
<evidence type="ECO:0000313" key="2">
    <source>
        <dbReference type="Proteomes" id="UP001501706"/>
    </source>
</evidence>
<protein>
    <recommendedName>
        <fullName evidence="3">Transposase</fullName>
    </recommendedName>
</protein>
<dbReference type="EMBL" id="BAAAEN010000017">
    <property type="protein sequence ID" value="GAA0518702.1"/>
    <property type="molecule type" value="Genomic_DNA"/>
</dbReference>
<gene>
    <name evidence="1" type="ORF">GCM10009097_40300</name>
</gene>
<name>A0ABN1CI58_9BURK</name>
<organism evidence="1 2">
    <name type="scientific">Pigmentiphaga daeguensis</name>
    <dbReference type="NCBI Taxonomy" id="414049"/>
    <lineage>
        <taxon>Bacteria</taxon>
        <taxon>Pseudomonadati</taxon>
        <taxon>Pseudomonadota</taxon>
        <taxon>Betaproteobacteria</taxon>
        <taxon>Burkholderiales</taxon>
        <taxon>Alcaligenaceae</taxon>
        <taxon>Pigmentiphaga</taxon>
    </lineage>
</organism>
<comment type="caution">
    <text evidence="1">The sequence shown here is derived from an EMBL/GenBank/DDBJ whole genome shotgun (WGS) entry which is preliminary data.</text>
</comment>